<feature type="chain" id="PRO_5017968911" evidence="1">
    <location>
        <begin position="23"/>
        <end position="459"/>
    </location>
</feature>
<gene>
    <name evidence="3" type="ORF">EII33_13780</name>
</gene>
<accession>A0A3P1ZUP6</accession>
<organism evidence="3 4">
    <name type="scientific">Prevotella heparinolytica</name>
    <dbReference type="NCBI Taxonomy" id="28113"/>
    <lineage>
        <taxon>Bacteria</taxon>
        <taxon>Pseudomonadati</taxon>
        <taxon>Bacteroidota</taxon>
        <taxon>Bacteroidia</taxon>
        <taxon>Bacteroidales</taxon>
        <taxon>Bacteroidaceae</taxon>
        <taxon>Bacteroides</taxon>
    </lineage>
</organism>
<feature type="signal peptide" evidence="1">
    <location>
        <begin position="1"/>
        <end position="22"/>
    </location>
</feature>
<dbReference type="Pfam" id="PF00656">
    <property type="entry name" value="Peptidase_C14"/>
    <property type="match status" value="1"/>
</dbReference>
<dbReference type="Proteomes" id="UP000279562">
    <property type="component" value="Unassembled WGS sequence"/>
</dbReference>
<dbReference type="GO" id="GO:0006508">
    <property type="term" value="P:proteolysis"/>
    <property type="evidence" value="ECO:0007669"/>
    <property type="project" value="InterPro"/>
</dbReference>
<dbReference type="InterPro" id="IPR011600">
    <property type="entry name" value="Pept_C14_caspase"/>
</dbReference>
<keyword evidence="1" id="KW-0732">Signal</keyword>
<name>A0A3P1ZUP6_9BACE</name>
<keyword evidence="4" id="KW-1185">Reference proteome</keyword>
<evidence type="ECO:0000313" key="3">
    <source>
        <dbReference type="EMBL" id="RRD86847.1"/>
    </source>
</evidence>
<sequence length="459" mass="52263">MKVRLSFFFMTMAMFLCIQVEAQTYYELAYKNRDGRQCYGFMIYEDDDNCTMRIITVNDNNEISDADDIKYVSVDDKDNGEYTALCPEEQSDVAPNIVFLWKEYKGDDDIQPVICFDLEEADFNLPESFTEVDLADIDTEYLQQFYDTNEDMYRAIMEAKREIRHQQSAIADKLGDGSDIFRTVMTLLAEAGADVDREDIPEITEDSRTEGDVTLHLMTVINTEVNDIGQACERDYFNILNEMKGISKTLGIRLKTYAVMGDAYSRDNVVRTLNSLQPGSDDIVFFIYSGHGFRFDNQTSKYPCFDLTTSQYDDVEDDNYLQMSDIYNEICGKEARLNIVLSDCCNTPIGVEAPYREVGTLFSRSSNNYSVKRLGQLFLQARGSLISTAASPGETSVCDMTGGYFTLSFIRSLRKEINAVNQQSVSWENIINNTIAAARQRGQEVGNRQQGLKLIKIRQ</sequence>
<protein>
    <submittedName>
        <fullName evidence="3">Caspase family protein</fullName>
    </submittedName>
</protein>
<dbReference type="GO" id="GO:0004197">
    <property type="term" value="F:cysteine-type endopeptidase activity"/>
    <property type="evidence" value="ECO:0007669"/>
    <property type="project" value="InterPro"/>
</dbReference>
<evidence type="ECO:0000259" key="2">
    <source>
        <dbReference type="Pfam" id="PF00656"/>
    </source>
</evidence>
<proteinExistence type="predicted"/>
<reference evidence="3 4" key="1">
    <citation type="submission" date="2018-11" db="EMBL/GenBank/DDBJ databases">
        <title>Genomes From Bacteria Associated with the Canine Oral Cavity: a Test Case for Automated Genome-Based Taxonomic Assignment.</title>
        <authorList>
            <person name="Coil D.A."/>
            <person name="Jospin G."/>
            <person name="Darling A.E."/>
            <person name="Wallis C."/>
            <person name="Davis I.J."/>
            <person name="Harris S."/>
            <person name="Eisen J.A."/>
            <person name="Holcombe L.J."/>
            <person name="O'Flynn C."/>
        </authorList>
    </citation>
    <scope>NUCLEOTIDE SEQUENCE [LARGE SCALE GENOMIC DNA]</scope>
    <source>
        <strain evidence="3 4">OH1047_COT-310</strain>
    </source>
</reference>
<dbReference type="AlphaFoldDB" id="A0A3P1ZUP6"/>
<dbReference type="EMBL" id="RQYF01000126">
    <property type="protein sequence ID" value="RRD86847.1"/>
    <property type="molecule type" value="Genomic_DNA"/>
</dbReference>
<feature type="domain" description="Peptidase C14 caspase" evidence="2">
    <location>
        <begin position="243"/>
        <end position="417"/>
    </location>
</feature>
<evidence type="ECO:0000313" key="4">
    <source>
        <dbReference type="Proteomes" id="UP000279562"/>
    </source>
</evidence>
<dbReference type="Gene3D" id="3.40.50.1460">
    <property type="match status" value="1"/>
</dbReference>
<evidence type="ECO:0000256" key="1">
    <source>
        <dbReference type="SAM" id="SignalP"/>
    </source>
</evidence>
<dbReference type="RefSeq" id="WP_125240187.1">
    <property type="nucleotide sequence ID" value="NZ_RQYF01000126.1"/>
</dbReference>
<comment type="caution">
    <text evidence="3">The sequence shown here is derived from an EMBL/GenBank/DDBJ whole genome shotgun (WGS) entry which is preliminary data.</text>
</comment>